<dbReference type="Proteomes" id="UP001279734">
    <property type="component" value="Unassembled WGS sequence"/>
</dbReference>
<keyword evidence="2" id="KW-0732">Signal</keyword>
<feature type="signal peptide" evidence="2">
    <location>
        <begin position="1"/>
        <end position="21"/>
    </location>
</feature>
<proteinExistence type="predicted"/>
<evidence type="ECO:0000256" key="1">
    <source>
        <dbReference type="SAM" id="MobiDB-lite"/>
    </source>
</evidence>
<reference evidence="3" key="1">
    <citation type="submission" date="2023-05" db="EMBL/GenBank/DDBJ databases">
        <title>Nepenthes gracilis genome sequencing.</title>
        <authorList>
            <person name="Fukushima K."/>
        </authorList>
    </citation>
    <scope>NUCLEOTIDE SEQUENCE</scope>
    <source>
        <strain evidence="3">SING2019-196</strain>
    </source>
</reference>
<dbReference type="EMBL" id="BSYO01000015">
    <property type="protein sequence ID" value="GMH15546.1"/>
    <property type="molecule type" value="Genomic_DNA"/>
</dbReference>
<evidence type="ECO:0000313" key="3">
    <source>
        <dbReference type="EMBL" id="GMH15546.1"/>
    </source>
</evidence>
<protein>
    <submittedName>
        <fullName evidence="3">Uncharacterized protein</fullName>
    </submittedName>
</protein>
<accession>A0AAD3SSK0</accession>
<feature type="chain" id="PRO_5042046922" evidence="2">
    <location>
        <begin position="22"/>
        <end position="362"/>
    </location>
</feature>
<name>A0AAD3SSK0_NEPGR</name>
<sequence length="362" mass="37758">MVLVVWMLLHMLLAELGSVSAGADVQPTPTHNVFLLMVLNSVQHVLGAEVDGCLSFKPIPVRGLSEVGVEAAPHDVGTSIRKIVSHSVSDECSWDRQSCSLAAEECSACGQVSSMPAQQMDSDPFQTTFAECSSDPPGSRTGALSGSTNAEPANVASSFDNPGLDVGTQVVDALVADYPHRQHTNLVCVQIGAGSLEAPQASTVELGADSNHQHQVDGSIGIAASAEIGPAPRVDDSTPESIVRITRKYSLADAVDGLLFKAPSDLHDVSSCPLSGDPVMGPEDSGAEVVLPCILESGLVHALPLSLSKQELDNLMPMSQVEGPPEGDLAHATALFGTALDCNDELLCSFLLLVVHAEDRPS</sequence>
<evidence type="ECO:0000256" key="2">
    <source>
        <dbReference type="SAM" id="SignalP"/>
    </source>
</evidence>
<gene>
    <name evidence="3" type="ORF">Nepgr_017387</name>
</gene>
<evidence type="ECO:0000313" key="4">
    <source>
        <dbReference type="Proteomes" id="UP001279734"/>
    </source>
</evidence>
<comment type="caution">
    <text evidence="3">The sequence shown here is derived from an EMBL/GenBank/DDBJ whole genome shotgun (WGS) entry which is preliminary data.</text>
</comment>
<feature type="region of interest" description="Disordered" evidence="1">
    <location>
        <begin position="128"/>
        <end position="161"/>
    </location>
</feature>
<feature type="compositionally biased region" description="Polar residues" evidence="1">
    <location>
        <begin position="142"/>
        <end position="160"/>
    </location>
</feature>
<keyword evidence="4" id="KW-1185">Reference proteome</keyword>
<organism evidence="3 4">
    <name type="scientific">Nepenthes gracilis</name>
    <name type="common">Slender pitcher plant</name>
    <dbReference type="NCBI Taxonomy" id="150966"/>
    <lineage>
        <taxon>Eukaryota</taxon>
        <taxon>Viridiplantae</taxon>
        <taxon>Streptophyta</taxon>
        <taxon>Embryophyta</taxon>
        <taxon>Tracheophyta</taxon>
        <taxon>Spermatophyta</taxon>
        <taxon>Magnoliopsida</taxon>
        <taxon>eudicotyledons</taxon>
        <taxon>Gunneridae</taxon>
        <taxon>Pentapetalae</taxon>
        <taxon>Caryophyllales</taxon>
        <taxon>Nepenthaceae</taxon>
        <taxon>Nepenthes</taxon>
    </lineage>
</organism>
<dbReference type="AlphaFoldDB" id="A0AAD3SSK0"/>